<evidence type="ECO:0000313" key="1">
    <source>
        <dbReference type="EMBL" id="ESL06590.1"/>
    </source>
</evidence>
<dbReference type="OrthoDB" id="264350at2759"/>
<dbReference type="AlphaFoldDB" id="A0A061IX03"/>
<gene>
    <name evidence="1" type="ORF">TRSC58_05733</name>
</gene>
<protein>
    <submittedName>
        <fullName evidence="1">Uncharacterized protein</fullName>
    </submittedName>
</protein>
<name>A0A061IX03_TRYRA</name>
<dbReference type="VEuPathDB" id="TriTrypDB:TRSC58_05733"/>
<reference evidence="1 2" key="1">
    <citation type="submission" date="2013-07" db="EMBL/GenBank/DDBJ databases">
        <authorList>
            <person name="Stoco P.H."/>
            <person name="Wagner G."/>
            <person name="Gerber A."/>
            <person name="Zaha A."/>
            <person name="Thompson C."/>
            <person name="Bartholomeu D.C."/>
            <person name="Luckemeyer D.D."/>
            <person name="Bahia D."/>
            <person name="Loreto E."/>
            <person name="Prestes E.B."/>
            <person name="Lima F.M."/>
            <person name="Rodrigues-Luiz G."/>
            <person name="Vallejo G.A."/>
            <person name="Filho J.F."/>
            <person name="Monteiro K.M."/>
            <person name="Tyler K.M."/>
            <person name="de Almeida L.G."/>
            <person name="Ortiz M.F."/>
            <person name="Siervo M.A."/>
            <person name="de Moraes M.H."/>
            <person name="Cunha O.L."/>
            <person name="Mendonca-Neto R."/>
            <person name="Silva R."/>
            <person name="Teixeira S.M."/>
            <person name="Murta S.M."/>
            <person name="Sincero T.C."/>
            <person name="Mendes T.A."/>
            <person name="Urmenyi T.P."/>
            <person name="Silva V.G."/>
            <person name="da Rocha W.D."/>
            <person name="Andersson B."/>
            <person name="Romanha A.J."/>
            <person name="Steindel M."/>
            <person name="de Vasconcelos A.T."/>
            <person name="Grisard E.C."/>
        </authorList>
    </citation>
    <scope>NUCLEOTIDE SEQUENCE [LARGE SCALE GENOMIC DNA]</scope>
    <source>
        <strain evidence="1 2">SC58</strain>
    </source>
</reference>
<dbReference type="Proteomes" id="UP000031737">
    <property type="component" value="Unassembled WGS sequence"/>
</dbReference>
<evidence type="ECO:0000313" key="2">
    <source>
        <dbReference type="Proteomes" id="UP000031737"/>
    </source>
</evidence>
<keyword evidence="2" id="KW-1185">Reference proteome</keyword>
<sequence>MISEGEETTLLAVALAGEETYWLCQPIHGKRLPPEWKHCTCHWLYIVDDADVRSHFPWYTDSLGVVLEIGVNETSKVERFAVISDSVKAKKIVVGQGEDAKEYFILGNEERDVLDAKFEELLKRESTVSTSKAAVGGVDEKPPKEGRHVVSSSALEGRNGGRGGNAVVFAWNRFYIVEYGNRVFYVCSAPHGNKHGFKVERLIRKGITIFLLFQDNGAAPCRVSELQEGERATASSVLEGEHGKVMVLMTEGREVAPGRIREESLECTVFGPPTKTARKENSRANCSHRRPLRAAGVNLWADVNAPAEGVMNLAELFPFSAEFGGSVRTTVFPDGTCVTYNLATASKFAGKKKVTATSTDCDMVELLENIQLAKEQLNAI</sequence>
<dbReference type="EMBL" id="AUPL01005733">
    <property type="protein sequence ID" value="ESL06590.1"/>
    <property type="molecule type" value="Genomic_DNA"/>
</dbReference>
<accession>A0A061IX03</accession>
<proteinExistence type="predicted"/>
<organism evidence="1 2">
    <name type="scientific">Trypanosoma rangeli SC58</name>
    <dbReference type="NCBI Taxonomy" id="429131"/>
    <lineage>
        <taxon>Eukaryota</taxon>
        <taxon>Discoba</taxon>
        <taxon>Euglenozoa</taxon>
        <taxon>Kinetoplastea</taxon>
        <taxon>Metakinetoplastina</taxon>
        <taxon>Trypanosomatida</taxon>
        <taxon>Trypanosomatidae</taxon>
        <taxon>Trypanosoma</taxon>
        <taxon>Herpetosoma</taxon>
    </lineage>
</organism>
<comment type="caution">
    <text evidence="1">The sequence shown here is derived from an EMBL/GenBank/DDBJ whole genome shotgun (WGS) entry which is preliminary data.</text>
</comment>